<name>A0A2T3AYW2_AMORE</name>
<dbReference type="InterPro" id="IPR036322">
    <property type="entry name" value="WD40_repeat_dom_sf"/>
</dbReference>
<evidence type="ECO:0000313" key="6">
    <source>
        <dbReference type="Proteomes" id="UP000241818"/>
    </source>
</evidence>
<feature type="compositionally biased region" description="Polar residues" evidence="4">
    <location>
        <begin position="117"/>
        <end position="132"/>
    </location>
</feature>
<feature type="region of interest" description="Disordered" evidence="4">
    <location>
        <begin position="404"/>
        <end position="424"/>
    </location>
</feature>
<feature type="compositionally biased region" description="Polar residues" evidence="4">
    <location>
        <begin position="224"/>
        <end position="259"/>
    </location>
</feature>
<dbReference type="InParanoid" id="A0A2T3AYW2"/>
<dbReference type="Gene3D" id="2.130.10.10">
    <property type="entry name" value="YVTN repeat-like/Quinoprotein amine dehydrogenase"/>
    <property type="match status" value="1"/>
</dbReference>
<keyword evidence="6" id="KW-1185">Reference proteome</keyword>
<dbReference type="FunFam" id="2.130.10.10:FF:000561">
    <property type="entry name" value="Putative WD repeat protein"/>
    <property type="match status" value="1"/>
</dbReference>
<dbReference type="PANTHER" id="PTHR19919">
    <property type="entry name" value="WD REPEAT CONTAINING PROTEIN"/>
    <property type="match status" value="1"/>
</dbReference>
<evidence type="ECO:0000256" key="2">
    <source>
        <dbReference type="ARBA" id="ARBA00022737"/>
    </source>
</evidence>
<dbReference type="Pfam" id="PF00400">
    <property type="entry name" value="WD40"/>
    <property type="match status" value="3"/>
</dbReference>
<dbReference type="OrthoDB" id="1284551at2759"/>
<dbReference type="PROSITE" id="PS50294">
    <property type="entry name" value="WD_REPEATS_REGION"/>
    <property type="match status" value="1"/>
</dbReference>
<feature type="compositionally biased region" description="Polar residues" evidence="4">
    <location>
        <begin position="404"/>
        <end position="419"/>
    </location>
</feature>
<proteinExistence type="predicted"/>
<dbReference type="InterPro" id="IPR019775">
    <property type="entry name" value="WD40_repeat_CS"/>
</dbReference>
<keyword evidence="2" id="KW-0677">Repeat</keyword>
<dbReference type="GeneID" id="36569979"/>
<dbReference type="EMBL" id="KZ679013">
    <property type="protein sequence ID" value="PSS15231.1"/>
    <property type="molecule type" value="Genomic_DNA"/>
</dbReference>
<feature type="compositionally biased region" description="Low complexity" evidence="4">
    <location>
        <begin position="87"/>
        <end position="99"/>
    </location>
</feature>
<feature type="compositionally biased region" description="Polar residues" evidence="4">
    <location>
        <begin position="189"/>
        <end position="215"/>
    </location>
</feature>
<dbReference type="SMART" id="SM00320">
    <property type="entry name" value="WD40"/>
    <property type="match status" value="4"/>
</dbReference>
<dbReference type="FunCoup" id="A0A2T3AYW2">
    <property type="interactions" value="848"/>
</dbReference>
<protein>
    <submittedName>
        <fullName evidence="5">Uncharacterized protein</fullName>
    </submittedName>
</protein>
<sequence length="699" mass="73781">MPFHLHSHSSSQHNAQQIPHGAASGILQAAQSLGSFGAPTGNLNNAISGKTTAGTDRLHPTGGSTSNSNSGGGHTAPSSATYALQQPSSPAAASSPRAAMNQQQQFETPRRARQDEANLQPSAATATTQRSPLSPRGYAPTGPRISLEQATPESSQYHGAGQLPGSLQAGRPAAMSVSTAPTTVPTAAQSNSQDQYGTPSRSSNMGLSHNYTRSSPAAGFEGQGYQSFSATTPNTDQGQFASPNNPKYTPTQRTVSNTPLGLADIRPRADSGISDSVPGANPYSYDGANATPTNSNYLAPWAVYAFDWCKWPAQNHEAGKLAVGSYLEDGHNFIQILDTKIVPTPAESYKPGAPKYGLEFVKIAEATHSYPVTRLLWEPPSSQKQSTDLLATSGDHLRLWSLPSETGVSSPGNSITRSANHGRDLPASKLTPLALLSNSKTPEHTAPLTSLDWNTVSPSLIITSSIDTTCTIWDIPTLTAKTQLIAHDKEVFDVRFCANSVDVFVSCGADGSVRMFDLRSLEHSTIIYEPTAKDDKTASPGGRISPTLAQQTMSYAPPLLRLAASPHDTHLLATFSQDSNIIRILDVRQPGQALLELRGHAAAINCIEWSPSRRGTLASGADDSLVLIWDLLSQSTALAPPGPSINGTPASDNTRGPTASWQCEYEVGNLSWAPHSALNSDGGDWIGVSGGRGIWGVKL</sequence>
<accession>A0A2T3AYW2</accession>
<evidence type="ECO:0000256" key="3">
    <source>
        <dbReference type="PROSITE-ProRule" id="PRU00221"/>
    </source>
</evidence>
<reference evidence="5 6" key="1">
    <citation type="journal article" date="2018" name="New Phytol.">
        <title>Comparative genomics and transcriptomics depict ericoid mycorrhizal fungi as versatile saprotrophs and plant mutualists.</title>
        <authorList>
            <person name="Martino E."/>
            <person name="Morin E."/>
            <person name="Grelet G.A."/>
            <person name="Kuo A."/>
            <person name="Kohler A."/>
            <person name="Daghino S."/>
            <person name="Barry K.W."/>
            <person name="Cichocki N."/>
            <person name="Clum A."/>
            <person name="Dockter R.B."/>
            <person name="Hainaut M."/>
            <person name="Kuo R.C."/>
            <person name="LaButti K."/>
            <person name="Lindahl B.D."/>
            <person name="Lindquist E.A."/>
            <person name="Lipzen A."/>
            <person name="Khouja H.R."/>
            <person name="Magnuson J."/>
            <person name="Murat C."/>
            <person name="Ohm R.A."/>
            <person name="Singer S.W."/>
            <person name="Spatafora J.W."/>
            <person name="Wang M."/>
            <person name="Veneault-Fourrey C."/>
            <person name="Henrissat B."/>
            <person name="Grigoriev I.V."/>
            <person name="Martin F.M."/>
            <person name="Perotto S."/>
        </authorList>
    </citation>
    <scope>NUCLEOTIDE SEQUENCE [LARGE SCALE GENOMIC DNA]</scope>
    <source>
        <strain evidence="5 6">ATCC 22711</strain>
    </source>
</reference>
<keyword evidence="1 3" id="KW-0853">WD repeat</keyword>
<dbReference type="PROSITE" id="PS00678">
    <property type="entry name" value="WD_REPEATS_1"/>
    <property type="match status" value="2"/>
</dbReference>
<dbReference type="Proteomes" id="UP000241818">
    <property type="component" value="Unassembled WGS sequence"/>
</dbReference>
<dbReference type="PROSITE" id="PS50082">
    <property type="entry name" value="WD_REPEATS_2"/>
    <property type="match status" value="3"/>
</dbReference>
<feature type="repeat" description="WD" evidence="3">
    <location>
        <begin position="441"/>
        <end position="483"/>
    </location>
</feature>
<feature type="region of interest" description="Disordered" evidence="4">
    <location>
        <begin position="47"/>
        <end position="276"/>
    </location>
</feature>
<evidence type="ECO:0000256" key="4">
    <source>
        <dbReference type="SAM" id="MobiDB-lite"/>
    </source>
</evidence>
<feature type="repeat" description="WD" evidence="3">
    <location>
        <begin position="484"/>
        <end position="526"/>
    </location>
</feature>
<dbReference type="InterPro" id="IPR015943">
    <property type="entry name" value="WD40/YVTN_repeat-like_dom_sf"/>
</dbReference>
<dbReference type="InterPro" id="IPR045159">
    <property type="entry name" value="DCAF7-like"/>
</dbReference>
<dbReference type="STRING" id="857342.A0A2T3AYW2"/>
<feature type="compositionally biased region" description="Low complexity" evidence="4">
    <location>
        <begin position="176"/>
        <end position="188"/>
    </location>
</feature>
<feature type="compositionally biased region" description="Polar residues" evidence="4">
    <location>
        <begin position="76"/>
        <end position="86"/>
    </location>
</feature>
<dbReference type="SUPFAM" id="SSF50978">
    <property type="entry name" value="WD40 repeat-like"/>
    <property type="match status" value="1"/>
</dbReference>
<feature type="repeat" description="WD" evidence="3">
    <location>
        <begin position="597"/>
        <end position="639"/>
    </location>
</feature>
<dbReference type="RefSeq" id="XP_024719830.1">
    <property type="nucleotide sequence ID" value="XM_024861898.1"/>
</dbReference>
<organism evidence="5 6">
    <name type="scientific">Amorphotheca resinae ATCC 22711</name>
    <dbReference type="NCBI Taxonomy" id="857342"/>
    <lineage>
        <taxon>Eukaryota</taxon>
        <taxon>Fungi</taxon>
        <taxon>Dikarya</taxon>
        <taxon>Ascomycota</taxon>
        <taxon>Pezizomycotina</taxon>
        <taxon>Leotiomycetes</taxon>
        <taxon>Helotiales</taxon>
        <taxon>Amorphothecaceae</taxon>
        <taxon>Amorphotheca</taxon>
    </lineage>
</organism>
<gene>
    <name evidence="5" type="ORF">M430DRAFT_124029</name>
</gene>
<dbReference type="AlphaFoldDB" id="A0A2T3AYW2"/>
<dbReference type="InterPro" id="IPR001680">
    <property type="entry name" value="WD40_rpt"/>
</dbReference>
<evidence type="ECO:0000313" key="5">
    <source>
        <dbReference type="EMBL" id="PSS15231.1"/>
    </source>
</evidence>
<feature type="compositionally biased region" description="Polar residues" evidence="4">
    <location>
        <begin position="148"/>
        <end position="157"/>
    </location>
</feature>
<evidence type="ECO:0000256" key="1">
    <source>
        <dbReference type="ARBA" id="ARBA00022574"/>
    </source>
</evidence>